<dbReference type="EMBL" id="JADIIL010000023">
    <property type="protein sequence ID" value="MBF4475094.1"/>
    <property type="molecule type" value="Genomic_DNA"/>
</dbReference>
<name>A0A089ZE87_METFO</name>
<dbReference type="Proteomes" id="UP000029661">
    <property type="component" value="Chromosome"/>
</dbReference>
<dbReference type="PROSITE" id="PS50893">
    <property type="entry name" value="ABC_TRANSPORTER_2"/>
    <property type="match status" value="1"/>
</dbReference>
<evidence type="ECO:0000256" key="1">
    <source>
        <dbReference type="ARBA" id="ARBA00022448"/>
    </source>
</evidence>
<dbReference type="SUPFAM" id="SSF52540">
    <property type="entry name" value="P-loop containing nucleoside triphosphate hydrolases"/>
    <property type="match status" value="1"/>
</dbReference>
<keyword evidence="3 5" id="KW-0067">ATP-binding</keyword>
<dbReference type="AlphaFoldDB" id="A0A089ZE87"/>
<dbReference type="GO" id="GO:0098796">
    <property type="term" value="C:membrane protein complex"/>
    <property type="evidence" value="ECO:0007669"/>
    <property type="project" value="UniProtKB-ARBA"/>
</dbReference>
<dbReference type="EMBL" id="LN515531">
    <property type="protein sequence ID" value="CEA13582.1"/>
    <property type="molecule type" value="Genomic_DNA"/>
</dbReference>
<dbReference type="InterPro" id="IPR017911">
    <property type="entry name" value="MacB-like_ATP-bd"/>
</dbReference>
<dbReference type="PATRIC" id="fig|2162.10.peg.2419"/>
<dbReference type="InterPro" id="IPR003593">
    <property type="entry name" value="AAA+_ATPase"/>
</dbReference>
<dbReference type="KEGG" id="mfc:BRM9_2311"/>
<sequence length="217" mass="24048">MTDILKVKEVWKTYKMGAEEINALQGVDFKLEEKAFLAVMGPSGSGKSTLLHLAGILDLPTRGEVFLQGKKITELSSKEQAHLRRTGIGFVFQRFNLLSQLTAEENVMLPMINPDKKKARELLDRVGLEGKYDRLPTQLSGGEEQRVAIARSLANDPLLILADEPTGELDTANSQMIMELLTDLNAEGMSIIIVTHDPMAAEYAHKTVQMRDGKILD</sequence>
<dbReference type="EMBL" id="LN734822">
    <property type="protein sequence ID" value="CEL25960.1"/>
    <property type="molecule type" value="Genomic_DNA"/>
</dbReference>
<dbReference type="GO" id="GO:0016887">
    <property type="term" value="F:ATP hydrolysis activity"/>
    <property type="evidence" value="ECO:0007669"/>
    <property type="project" value="InterPro"/>
</dbReference>
<dbReference type="FunFam" id="3.40.50.300:FF:000032">
    <property type="entry name" value="Export ABC transporter ATP-binding protein"/>
    <property type="match status" value="1"/>
</dbReference>
<keyword evidence="2" id="KW-0547">Nucleotide-binding</keyword>
<dbReference type="GO" id="GO:0005524">
    <property type="term" value="F:ATP binding"/>
    <property type="evidence" value="ECO:0007669"/>
    <property type="project" value="UniProtKB-KW"/>
</dbReference>
<keyword evidence="10" id="KW-1185">Reference proteome</keyword>
<organism evidence="5 9">
    <name type="scientific">Methanobacterium formicicum</name>
    <dbReference type="NCBI Taxonomy" id="2162"/>
    <lineage>
        <taxon>Archaea</taxon>
        <taxon>Methanobacteriati</taxon>
        <taxon>Methanobacteriota</taxon>
        <taxon>Methanomada group</taxon>
        <taxon>Methanobacteria</taxon>
        <taxon>Methanobacteriales</taxon>
        <taxon>Methanobacteriaceae</taxon>
        <taxon>Methanobacterium</taxon>
    </lineage>
</organism>
<dbReference type="KEGG" id="mfi:DSM1535_1245"/>
<gene>
    <name evidence="5" type="ORF">BRM9_2311</name>
    <name evidence="6" type="ORF">DSM1535_1245</name>
    <name evidence="8" type="ORF">ISP06_06440</name>
    <name evidence="7" type="ORF">MB9_2349</name>
</gene>
<proteinExistence type="predicted"/>
<dbReference type="InterPro" id="IPR003439">
    <property type="entry name" value="ABC_transporter-like_ATP-bd"/>
</dbReference>
<dbReference type="Gene3D" id="3.40.50.300">
    <property type="entry name" value="P-loop containing nucleotide triphosphate hydrolases"/>
    <property type="match status" value="1"/>
</dbReference>
<evidence type="ECO:0000313" key="10">
    <source>
        <dbReference type="Proteomes" id="UP000062768"/>
    </source>
</evidence>
<dbReference type="RefSeq" id="WP_048072779.1">
    <property type="nucleotide sequence ID" value="NZ_CALCVY010000080.1"/>
</dbReference>
<reference evidence="8" key="3">
    <citation type="submission" date="2020-10" db="EMBL/GenBank/DDBJ databases">
        <title>Dehalococcoides mccartyi of a TCE/Cr reducing biochatode.</title>
        <authorList>
            <person name="Matturro B."/>
        </authorList>
    </citation>
    <scope>NUCLEOTIDE SEQUENCE</scope>
    <source>
        <strain evidence="8">Bin2</strain>
    </source>
</reference>
<dbReference type="GO" id="GO:0022857">
    <property type="term" value="F:transmembrane transporter activity"/>
    <property type="evidence" value="ECO:0007669"/>
    <property type="project" value="UniProtKB-ARBA"/>
</dbReference>
<dbReference type="OrthoDB" id="10909at2157"/>
<feature type="domain" description="ABC transporter" evidence="4">
    <location>
        <begin position="5"/>
        <end position="216"/>
    </location>
</feature>
<reference evidence="7" key="2">
    <citation type="submission" date="2014-09" db="EMBL/GenBank/DDBJ databases">
        <authorList>
            <person name="Bishop-Lilly K.A."/>
            <person name="Broomall S.M."/>
            <person name="Chain P.S."/>
            <person name="Chertkov O."/>
            <person name="Coyne S.R."/>
            <person name="Daligault H.E."/>
            <person name="Davenport K.W."/>
            <person name="Erkkila T."/>
            <person name="Frey K.G."/>
            <person name="Gibbons H.S."/>
            <person name="Gu W."/>
            <person name="Jaissle J."/>
            <person name="Johnson S.L."/>
            <person name="Koroleva G.I."/>
            <person name="Ladner J.T."/>
            <person name="Lo C.-C."/>
            <person name="Minogue T.D."/>
            <person name="Munk C."/>
            <person name="Palacios G.F."/>
            <person name="Redden C.L."/>
            <person name="Rosenzweig C.N."/>
            <person name="Scholz M.B."/>
            <person name="Teshima H."/>
            <person name="Xu Y."/>
        </authorList>
    </citation>
    <scope>NUCLEOTIDE SEQUENCE</scope>
    <source>
        <strain evidence="7">Mb9</strain>
    </source>
</reference>
<dbReference type="Proteomes" id="UP000062768">
    <property type="component" value="Chromosome I"/>
</dbReference>
<dbReference type="GO" id="GO:0005886">
    <property type="term" value="C:plasma membrane"/>
    <property type="evidence" value="ECO:0007669"/>
    <property type="project" value="TreeGrafter"/>
</dbReference>
<dbReference type="CDD" id="cd03255">
    <property type="entry name" value="ABC_MJ0796_LolCDE_FtsE"/>
    <property type="match status" value="1"/>
</dbReference>
<dbReference type="EMBL" id="CP006933">
    <property type="protein sequence ID" value="AIS33111.1"/>
    <property type="molecule type" value="Genomic_DNA"/>
</dbReference>
<dbReference type="Pfam" id="PF00005">
    <property type="entry name" value="ABC_tran"/>
    <property type="match status" value="1"/>
</dbReference>
<evidence type="ECO:0000313" key="5">
    <source>
        <dbReference type="EMBL" id="AIS33111.1"/>
    </source>
</evidence>
<dbReference type="InterPro" id="IPR027417">
    <property type="entry name" value="P-loop_NTPase"/>
</dbReference>
<evidence type="ECO:0000259" key="4">
    <source>
        <dbReference type="PROSITE" id="PS50893"/>
    </source>
</evidence>
<keyword evidence="1" id="KW-0813">Transport</keyword>
<accession>A0A089ZE87</accession>
<evidence type="ECO:0000313" key="9">
    <source>
        <dbReference type="Proteomes" id="UP000029661"/>
    </source>
</evidence>
<dbReference type="STRING" id="2162.BRM9_2311"/>
<evidence type="ECO:0000313" key="7">
    <source>
        <dbReference type="EMBL" id="CEL25960.1"/>
    </source>
</evidence>
<evidence type="ECO:0000313" key="8">
    <source>
        <dbReference type="EMBL" id="MBF4475094.1"/>
    </source>
</evidence>
<dbReference type="GeneID" id="26740579"/>
<dbReference type="Proteomes" id="UP000606900">
    <property type="component" value="Unassembled WGS sequence"/>
</dbReference>
<protein>
    <submittedName>
        <fullName evidence="5 6">ABC transporter ATP-binding protein</fullName>
    </submittedName>
</protein>
<evidence type="ECO:0000256" key="2">
    <source>
        <dbReference type="ARBA" id="ARBA00022741"/>
    </source>
</evidence>
<evidence type="ECO:0000256" key="3">
    <source>
        <dbReference type="ARBA" id="ARBA00022840"/>
    </source>
</evidence>
<evidence type="ECO:0000313" key="6">
    <source>
        <dbReference type="EMBL" id="CEA13582.1"/>
    </source>
</evidence>
<dbReference type="InterPro" id="IPR015854">
    <property type="entry name" value="ABC_transpr_LolD-like"/>
</dbReference>
<reference evidence="5" key="1">
    <citation type="submission" date="2013-12" db="EMBL/GenBank/DDBJ databases">
        <title>The complete genome sequence of Methanobacterium sp. BRM9.</title>
        <authorList>
            <consortium name="Pastoral Greenhouse Gas Research Consortium"/>
            <person name="Kelly W.J."/>
            <person name="Leahy S.C."/>
            <person name="Perry R."/>
            <person name="Li D."/>
            <person name="Altermann E."/>
            <person name="Lambie S.C."/>
            <person name="Attwood G.T."/>
        </authorList>
    </citation>
    <scope>NUCLEOTIDE SEQUENCE [LARGE SCALE GENOMIC DNA]</scope>
    <source>
        <strain evidence="5">BRM9</strain>
    </source>
</reference>
<dbReference type="PANTHER" id="PTHR24220:SF86">
    <property type="entry name" value="ABC TRANSPORTER ABCH.1"/>
    <property type="match status" value="1"/>
</dbReference>
<dbReference type="PANTHER" id="PTHR24220">
    <property type="entry name" value="IMPORT ATP-BINDING PROTEIN"/>
    <property type="match status" value="1"/>
</dbReference>
<dbReference type="SMART" id="SM00382">
    <property type="entry name" value="AAA"/>
    <property type="match status" value="1"/>
</dbReference>